<dbReference type="PANTHER" id="PTHR11102:SF147">
    <property type="entry name" value="SEL1L ADAPTOR SUBUNIT OF ERAD E3 UBIQUITIN LIGASE"/>
    <property type="match status" value="1"/>
</dbReference>
<dbReference type="InterPro" id="IPR006597">
    <property type="entry name" value="Sel1-like"/>
</dbReference>
<dbReference type="GO" id="GO:0005789">
    <property type="term" value="C:endoplasmic reticulum membrane"/>
    <property type="evidence" value="ECO:0007669"/>
    <property type="project" value="TreeGrafter"/>
</dbReference>
<dbReference type="GO" id="GO:0036503">
    <property type="term" value="P:ERAD pathway"/>
    <property type="evidence" value="ECO:0007669"/>
    <property type="project" value="TreeGrafter"/>
</dbReference>
<sequence>MEMKYERLAILPNKIIISKNILYLLFYNILLLFGLIFLALGSEQTGNSGAILSNSNSTSVQEGWGFDDESDEGNEVKEILNSENRYENDHEDNNDEEHEENSDNDGENDENTMNNDMNDSDTIRNQTQNDSNSSSFEKSDIDIIKRKTSNHTKKDDFFAREVYTKLFELFEPASDKKINFLEINKNLTNIIDNSNSQANIADSYGVLTYLWFYGIPDKDGKLEFPYGWPRNIDISIRYAIKGATKYRCGFCYTAIGMLFAWGYPPLVNNTHGWLGIDGAESNIDDINTSFKNIYFLYQSSHKYGNYMDNDTINLPKERSGFDLVAMNYALASKNKDIFGQLANSYYLRYSLSDLSYIYTDIEKSSSFSLHRSPYNLTSQVGTPSSSSRCIMALEPLIYVASKTLNDNSDLFLPEIKTILRERKPKEHETKHYAEWVRSLAADRDPDGLTSLGELYYYGHEAGGIARDINRAAQLWEESARRGDPQGALARAFLNLDGTIGAESDSAPYLRQVSRYGEPAASALANYYIYKLGLDVKKNSTIAGEYLKLAADLGDGNAQLILAHAYAGGKMGVVPPGGQNETLALKYYKLSAEGGRTVAYFNSAVLTLKGSDRKYKTEESRCIASVDYLTYVVKKNNHVKLLGLLSRKSYDNGDIVGSLLREMTLSEIGIMESHINARDLWKERSLALFAEGFNYLDNNKYQSNSTLLSEKITSKSSTLSSFNSITLNRHNNIYEDLTFILKNYHLNSECNIEIDENVNISTFYPSILDMRLSGYSSNSYCYVNLTRNNVFSNIPIYFDNSLNTIGSFNFKYFDPFGSLNATMRGEMDVMYTLKQSNSDKLRVSEFLYCWMRPESHYKIGSGNINNDDDIKNSRYINNLLYMWIKPHNGSYRRYPKPWYKSLRTLINVFKKIFDKINIKYIYGLNILSSKFKYLEDDLELEKSVPEKYHLLRNSSLWCSHYYAKRSSSNGDIYSTHSLSHHYLEGSHGAIKNNKLAFRYIMQGVNSRDPKSILDYAIALYNGIGIKKDKNRSYRLLWHIIFRGPYDVEEILPKIPKGPKFIPSILDTIREAIVPLMKNNTNSTSNINNSTLAEELFNSNKSSTPDLVSNSMENDNNLSDDGNNNGYLTDNSEEDEYDEYDDDDDDDIVTEFGSRFGIKVKSKIPSKNKRARHNDSLNNMIRTQNDFIARISSLNILFLFTLDWIIYNYIYYFYNSSLELKSFIYDLFSSIMHYQNDTEADNNTNINNEDVNESNNYSINAQLFIDESNLFSFISNKTYNNRLQINNIDNKDKSNDNENAGHKYHEEDPFPLSSRFRYISDEEYLKASNIWRASIPTRIYYFILRVVFVILLISILIPVNVTITEKMNS</sequence>
<dbReference type="Pfam" id="PF08238">
    <property type="entry name" value="Sel1"/>
    <property type="match status" value="5"/>
</dbReference>
<evidence type="ECO:0000256" key="1">
    <source>
        <dbReference type="ARBA" id="ARBA00038101"/>
    </source>
</evidence>
<comment type="similarity">
    <text evidence="1">Belongs to the sel-1 family.</text>
</comment>
<feature type="transmembrane region" description="Helical" evidence="3">
    <location>
        <begin position="1192"/>
        <end position="1212"/>
    </location>
</feature>
<feature type="region of interest" description="Disordered" evidence="2">
    <location>
        <begin position="1101"/>
        <end position="1141"/>
    </location>
</feature>
<organism evidence="4 5">
    <name type="scientific">Cryptosporidium xiaoi</name>
    <dbReference type="NCBI Taxonomy" id="659607"/>
    <lineage>
        <taxon>Eukaryota</taxon>
        <taxon>Sar</taxon>
        <taxon>Alveolata</taxon>
        <taxon>Apicomplexa</taxon>
        <taxon>Conoidasida</taxon>
        <taxon>Coccidia</taxon>
        <taxon>Eucoccidiorida</taxon>
        <taxon>Eimeriorina</taxon>
        <taxon>Cryptosporidiidae</taxon>
        <taxon>Cryptosporidium</taxon>
    </lineage>
</organism>
<dbReference type="Proteomes" id="UP001311799">
    <property type="component" value="Unassembled WGS sequence"/>
</dbReference>
<keyword evidence="5" id="KW-1185">Reference proteome</keyword>
<feature type="region of interest" description="Disordered" evidence="2">
    <location>
        <begin position="53"/>
        <end position="138"/>
    </location>
</feature>
<dbReference type="InterPro" id="IPR011990">
    <property type="entry name" value="TPR-like_helical_dom_sf"/>
</dbReference>
<name>A0AAV9YDK8_9CRYT</name>
<evidence type="ECO:0000256" key="2">
    <source>
        <dbReference type="SAM" id="MobiDB-lite"/>
    </source>
</evidence>
<reference evidence="4 5" key="1">
    <citation type="submission" date="2023-10" db="EMBL/GenBank/DDBJ databases">
        <title>Comparative genomics analysis reveals potential genetic determinants of host preference in Cryptosporidium xiaoi.</title>
        <authorList>
            <person name="Xiao L."/>
            <person name="Li J."/>
        </authorList>
    </citation>
    <scope>NUCLEOTIDE SEQUENCE [LARGE SCALE GENOMIC DNA]</scope>
    <source>
        <strain evidence="4 5">52996</strain>
    </source>
</reference>
<feature type="transmembrane region" description="Helical" evidence="3">
    <location>
        <begin position="21"/>
        <end position="40"/>
    </location>
</feature>
<keyword evidence="3" id="KW-1133">Transmembrane helix</keyword>
<gene>
    <name evidence="4" type="ORF">RS030_101602</name>
</gene>
<feature type="compositionally biased region" description="Polar residues" evidence="2">
    <location>
        <begin position="123"/>
        <end position="136"/>
    </location>
</feature>
<feature type="compositionally biased region" description="Acidic residues" evidence="2">
    <location>
        <begin position="89"/>
        <end position="110"/>
    </location>
</feature>
<feature type="compositionally biased region" description="Basic and acidic residues" evidence="2">
    <location>
        <begin position="74"/>
        <end position="88"/>
    </location>
</feature>
<feature type="compositionally biased region" description="Acidic residues" evidence="2">
    <location>
        <begin position="1129"/>
        <end position="1141"/>
    </location>
</feature>
<evidence type="ECO:0000313" key="5">
    <source>
        <dbReference type="Proteomes" id="UP001311799"/>
    </source>
</evidence>
<proteinExistence type="inferred from homology"/>
<feature type="compositionally biased region" description="Polar residues" evidence="2">
    <location>
        <begin position="1101"/>
        <end position="1111"/>
    </location>
</feature>
<evidence type="ECO:0000313" key="4">
    <source>
        <dbReference type="EMBL" id="KAK6591151.1"/>
    </source>
</evidence>
<dbReference type="PANTHER" id="PTHR11102">
    <property type="entry name" value="SEL-1-LIKE PROTEIN"/>
    <property type="match status" value="1"/>
</dbReference>
<feature type="compositionally biased region" description="Low complexity" evidence="2">
    <location>
        <begin position="1112"/>
        <end position="1124"/>
    </location>
</feature>
<dbReference type="SUPFAM" id="SSF81901">
    <property type="entry name" value="HCP-like"/>
    <property type="match status" value="2"/>
</dbReference>
<dbReference type="SMART" id="SM00671">
    <property type="entry name" value="SEL1"/>
    <property type="match status" value="5"/>
</dbReference>
<keyword evidence="3" id="KW-0812">Transmembrane</keyword>
<keyword evidence="3" id="KW-0472">Membrane</keyword>
<accession>A0AAV9YDK8</accession>
<feature type="transmembrane region" description="Helical" evidence="3">
    <location>
        <begin position="1337"/>
        <end position="1357"/>
    </location>
</feature>
<dbReference type="Gene3D" id="1.25.40.10">
    <property type="entry name" value="Tetratricopeptide repeat domain"/>
    <property type="match status" value="2"/>
</dbReference>
<dbReference type="InterPro" id="IPR050767">
    <property type="entry name" value="Sel1_AlgK"/>
</dbReference>
<evidence type="ECO:0000256" key="3">
    <source>
        <dbReference type="SAM" id="Phobius"/>
    </source>
</evidence>
<comment type="caution">
    <text evidence="4">The sequence shown here is derived from an EMBL/GenBank/DDBJ whole genome shotgun (WGS) entry which is preliminary data.</text>
</comment>
<dbReference type="EMBL" id="JAWDEY010000001">
    <property type="protein sequence ID" value="KAK6591151.1"/>
    <property type="molecule type" value="Genomic_DNA"/>
</dbReference>
<protein>
    <submittedName>
        <fullName evidence="4">Uncharacterized protein</fullName>
    </submittedName>
</protein>